<evidence type="ECO:0000313" key="6">
    <source>
        <dbReference type="EMBL" id="BCN29251.1"/>
    </source>
</evidence>
<dbReference type="PROSITE" id="PS00122">
    <property type="entry name" value="CARBOXYLESTERASE_B_1"/>
    <property type="match status" value="1"/>
</dbReference>
<dbReference type="InterPro" id="IPR029058">
    <property type="entry name" value="AB_hydrolase_fold"/>
</dbReference>
<feature type="domain" description="Carboxylesterase type B" evidence="5">
    <location>
        <begin position="109"/>
        <end position="606"/>
    </location>
</feature>
<dbReference type="AlphaFoldDB" id="A0A7R7EIE1"/>
<dbReference type="PANTHER" id="PTHR11559">
    <property type="entry name" value="CARBOXYLESTERASE"/>
    <property type="match status" value="1"/>
</dbReference>
<dbReference type="InterPro" id="IPR019819">
    <property type="entry name" value="Carboxylesterase_B_CS"/>
</dbReference>
<dbReference type="InterPro" id="IPR019826">
    <property type="entry name" value="Carboxylesterase_B_AS"/>
</dbReference>
<keyword evidence="4" id="KW-0812">Transmembrane</keyword>
<feature type="transmembrane region" description="Helical" evidence="4">
    <location>
        <begin position="21"/>
        <end position="41"/>
    </location>
</feature>
<keyword evidence="4" id="KW-1133">Transmembrane helix</keyword>
<evidence type="ECO:0000313" key="7">
    <source>
        <dbReference type="Proteomes" id="UP000595897"/>
    </source>
</evidence>
<organism evidence="6 7">
    <name type="scientific">Anaeromicropila herbilytica</name>
    <dbReference type="NCBI Taxonomy" id="2785025"/>
    <lineage>
        <taxon>Bacteria</taxon>
        <taxon>Bacillati</taxon>
        <taxon>Bacillota</taxon>
        <taxon>Clostridia</taxon>
        <taxon>Lachnospirales</taxon>
        <taxon>Lachnospiraceae</taxon>
        <taxon>Anaeromicropila</taxon>
    </lineage>
</organism>
<dbReference type="InterPro" id="IPR050309">
    <property type="entry name" value="Type-B_Carboxylest/Lipase"/>
</dbReference>
<dbReference type="EC" id="3.1.1.-" evidence="3"/>
<keyword evidence="4" id="KW-0472">Membrane</keyword>
<proteinExistence type="inferred from homology"/>
<evidence type="ECO:0000256" key="1">
    <source>
        <dbReference type="ARBA" id="ARBA00005964"/>
    </source>
</evidence>
<feature type="transmembrane region" description="Helical" evidence="4">
    <location>
        <begin position="72"/>
        <end position="93"/>
    </location>
</feature>
<protein>
    <recommendedName>
        <fullName evidence="3">Carboxylic ester hydrolase</fullName>
        <ecNumber evidence="3">3.1.1.-</ecNumber>
    </recommendedName>
</protein>
<dbReference type="PROSITE" id="PS00941">
    <property type="entry name" value="CARBOXYLESTERASE_B_2"/>
    <property type="match status" value="1"/>
</dbReference>
<dbReference type="Proteomes" id="UP000595897">
    <property type="component" value="Chromosome"/>
</dbReference>
<feature type="transmembrane region" description="Helical" evidence="4">
    <location>
        <begin position="47"/>
        <end position="63"/>
    </location>
</feature>
<dbReference type="GO" id="GO:0016787">
    <property type="term" value="F:hydrolase activity"/>
    <property type="evidence" value="ECO:0007669"/>
    <property type="project" value="UniProtKB-KW"/>
</dbReference>
<keyword evidence="7" id="KW-1185">Reference proteome</keyword>
<evidence type="ECO:0000256" key="3">
    <source>
        <dbReference type="RuleBase" id="RU361235"/>
    </source>
</evidence>
<evidence type="ECO:0000256" key="2">
    <source>
        <dbReference type="ARBA" id="ARBA00022801"/>
    </source>
</evidence>
<reference evidence="6 7" key="1">
    <citation type="submission" date="2020-11" db="EMBL/GenBank/DDBJ databases">
        <title>Draft genome sequencing of a Lachnospiraceae strain isolated from anoxic soil subjected to BSD treatment.</title>
        <authorList>
            <person name="Uek A."/>
            <person name="Tonouchi A."/>
        </authorList>
    </citation>
    <scope>NUCLEOTIDE SEQUENCE [LARGE SCALE GENOMIC DNA]</scope>
    <source>
        <strain evidence="6 7">TB5</strain>
    </source>
</reference>
<evidence type="ECO:0000256" key="4">
    <source>
        <dbReference type="SAM" id="Phobius"/>
    </source>
</evidence>
<dbReference type="Pfam" id="PF00135">
    <property type="entry name" value="COesterase"/>
    <property type="match status" value="1"/>
</dbReference>
<gene>
    <name evidence="6" type="ORF">bsdtb5_05460</name>
</gene>
<dbReference type="SUPFAM" id="SSF53474">
    <property type="entry name" value="alpha/beta-Hydrolases"/>
    <property type="match status" value="1"/>
</dbReference>
<dbReference type="RefSeq" id="WP_271714536.1">
    <property type="nucleotide sequence ID" value="NZ_AP024169.1"/>
</dbReference>
<keyword evidence="2 3" id="KW-0378">Hydrolase</keyword>
<comment type="similarity">
    <text evidence="1 3">Belongs to the type-B carboxylesterase/lipase family.</text>
</comment>
<accession>A0A7R7EIE1</accession>
<dbReference type="Gene3D" id="3.40.50.1820">
    <property type="entry name" value="alpha/beta hydrolase"/>
    <property type="match status" value="1"/>
</dbReference>
<dbReference type="EMBL" id="AP024169">
    <property type="protein sequence ID" value="BCN29251.1"/>
    <property type="molecule type" value="Genomic_DNA"/>
</dbReference>
<evidence type="ECO:0000259" key="5">
    <source>
        <dbReference type="Pfam" id="PF00135"/>
    </source>
</evidence>
<dbReference type="InterPro" id="IPR002018">
    <property type="entry name" value="CarbesteraseB"/>
</dbReference>
<dbReference type="KEGG" id="ahb:bsdtb5_05460"/>
<sequence>MLNKRHSTPLFKSTTKIGLGFWIPYIILIFITMILFCFSSFPLLQLAIISIIISITLFIKKLISSNKWFIRILLWIILYLVVVATFICIKPSFKNRPAITSKNTVATSPVETRYGPVSGVYNSDKSVKVFAGIPYAVPPVGNLRWKAPQEPQKWSGIRKADQFSDCPAQTYVPSIITNLLAFQEGTQQLTPLLSNNEKSSEDCLYLNIWAPSKRASKKRPVIVYIYGGSFLNGSGSIDVYNGENMAKKGAVFITINYRLGIFGFMASPELTKESGYNASGNYGILDQIAALKWVKNNISAFGGDPENITIAGESAGSMSVNMLQASPLSKGLFERVIGESAANFGSRGIKGSAMETLDEAEEIGTKFENVLKEKSLSDLRKMSTTDLLKASKNFSMRPIIDGYVLPDSIYNIYASGKEVDVPTLIGYNSNESSVYLLMPFPFTLLDKTSFLSAKDFTSAIKETYQGASNKFLEYFPATNDSQAKKSQLTSGTLQWFGWHMHTWAKLQTQTGKSNVYTYYFDHIQPGNSTFQKLGAYHSSEISYAYDNLNTSDLNYNSNDYKLADIMSTYWYNFASTGNPNGAGLPEWDPYDAGEEKTLKLDNDVKMIPTPHLDQIKFFDTYESYLRSK</sequence>
<name>A0A7R7EIE1_9FIRM</name>